<dbReference type="Proteomes" id="UP000321306">
    <property type="component" value="Unassembled WGS sequence"/>
</dbReference>
<evidence type="ECO:0000256" key="2">
    <source>
        <dbReference type="SAM" id="SignalP"/>
    </source>
</evidence>
<reference evidence="4 5" key="1">
    <citation type="submission" date="2019-07" db="EMBL/GenBank/DDBJ databases">
        <title>Whole genome shotgun sequence of Deinococcus cellulosilyticus NBRC 106333.</title>
        <authorList>
            <person name="Hosoyama A."/>
            <person name="Uohara A."/>
            <person name="Ohji S."/>
            <person name="Ichikawa N."/>
        </authorList>
    </citation>
    <scope>NUCLEOTIDE SEQUENCE [LARGE SCALE GENOMIC DNA]</scope>
    <source>
        <strain evidence="4 5">NBRC 106333</strain>
    </source>
</reference>
<dbReference type="AlphaFoldDB" id="A0A511N2D3"/>
<dbReference type="OrthoDB" id="9769871at2"/>
<feature type="domain" description="ABC transporter substrate-binding protein PnrA-like" evidence="3">
    <location>
        <begin position="23"/>
        <end position="302"/>
    </location>
</feature>
<name>A0A511N2D3_DEIC1</name>
<feature type="chain" id="PRO_5022013586" evidence="2">
    <location>
        <begin position="20"/>
        <end position="380"/>
    </location>
</feature>
<dbReference type="InterPro" id="IPR003760">
    <property type="entry name" value="PnrA-like"/>
</dbReference>
<keyword evidence="5" id="KW-1185">Reference proteome</keyword>
<evidence type="ECO:0000259" key="3">
    <source>
        <dbReference type="Pfam" id="PF02608"/>
    </source>
</evidence>
<comment type="caution">
    <text evidence="4">The sequence shown here is derived from an EMBL/GenBank/DDBJ whole genome shotgun (WGS) entry which is preliminary data.</text>
</comment>
<dbReference type="InterPro" id="IPR052910">
    <property type="entry name" value="ABC-Purine-Binding"/>
</dbReference>
<dbReference type="PANTHER" id="PTHR43208">
    <property type="entry name" value="ABC TRANSPORTER SUBSTRATE-BINDING PROTEIN"/>
    <property type="match status" value="1"/>
</dbReference>
<dbReference type="Gene3D" id="3.40.50.2300">
    <property type="match status" value="2"/>
</dbReference>
<dbReference type="RefSeq" id="WP_146884932.1">
    <property type="nucleotide sequence ID" value="NZ_BJXB01000011.1"/>
</dbReference>
<sequence>MKKAAALALTVALVSSAQAADKLKVGWIYIGPAGDYGWTYAHDQARKEVEKTLGVENLIVESVPEAQAVPYIDQLVKQGAKVIFATSFGYGPSVKEAAKKYPDVIFGWATGVERGPNIANYMADFYQIYYLNGLIAGALTKSNKVGYVAAVPIPEVKRHINAFALGVAAANPKATVNVTWLKGFYDPNGAKEATESLIAQGVDAFAFTEDTPTVSQVADKKGLPSFGHYSPMLKYAPKTMASGQLVDWSIFYTDFLKKVQNGTYTAKNLQNVDYWQLLGDKAVMMGADEKTLINPVYKAKLQSVKVKTADLGTLSVYDLVLKRLAQMNKKKPTFDPFKGPIVDRKGKTVVTKGKIPSVKELTSMEWAAKNVVGSWPNEPK</sequence>
<gene>
    <name evidence="4" type="ORF">DC3_26480</name>
</gene>
<dbReference type="SUPFAM" id="SSF53822">
    <property type="entry name" value="Periplasmic binding protein-like I"/>
    <property type="match status" value="1"/>
</dbReference>
<proteinExistence type="predicted"/>
<dbReference type="InterPro" id="IPR028082">
    <property type="entry name" value="Peripla_BP_I"/>
</dbReference>
<evidence type="ECO:0000256" key="1">
    <source>
        <dbReference type="ARBA" id="ARBA00022729"/>
    </source>
</evidence>
<dbReference type="CDD" id="cd19963">
    <property type="entry name" value="PBP1_BMP-like"/>
    <property type="match status" value="1"/>
</dbReference>
<protein>
    <submittedName>
        <fullName evidence="4">ABC transporter substrate-binding protein</fullName>
    </submittedName>
</protein>
<evidence type="ECO:0000313" key="5">
    <source>
        <dbReference type="Proteomes" id="UP000321306"/>
    </source>
</evidence>
<dbReference type="Pfam" id="PF02608">
    <property type="entry name" value="Bmp"/>
    <property type="match status" value="1"/>
</dbReference>
<dbReference type="EMBL" id="BJXB01000011">
    <property type="protein sequence ID" value="GEM47013.1"/>
    <property type="molecule type" value="Genomic_DNA"/>
</dbReference>
<evidence type="ECO:0000313" key="4">
    <source>
        <dbReference type="EMBL" id="GEM47013.1"/>
    </source>
</evidence>
<keyword evidence="1 2" id="KW-0732">Signal</keyword>
<organism evidence="4 5">
    <name type="scientific">Deinococcus cellulosilyticus (strain DSM 18568 / NBRC 106333 / KACC 11606 / 5516J-15)</name>
    <dbReference type="NCBI Taxonomy" id="1223518"/>
    <lineage>
        <taxon>Bacteria</taxon>
        <taxon>Thermotogati</taxon>
        <taxon>Deinococcota</taxon>
        <taxon>Deinococci</taxon>
        <taxon>Deinococcales</taxon>
        <taxon>Deinococcaceae</taxon>
        <taxon>Deinococcus</taxon>
    </lineage>
</organism>
<accession>A0A511N2D3</accession>
<dbReference type="GO" id="GO:0005886">
    <property type="term" value="C:plasma membrane"/>
    <property type="evidence" value="ECO:0007669"/>
    <property type="project" value="InterPro"/>
</dbReference>
<dbReference type="PANTHER" id="PTHR43208:SF1">
    <property type="entry name" value="ABC TRANSPORTER SUBSTRATE-BINDING PROTEIN"/>
    <property type="match status" value="1"/>
</dbReference>
<feature type="signal peptide" evidence="2">
    <location>
        <begin position="1"/>
        <end position="19"/>
    </location>
</feature>